<accession>A0A0M0K0R8</accession>
<evidence type="ECO:0000313" key="2">
    <source>
        <dbReference type="EMBL" id="KOO32456.1"/>
    </source>
</evidence>
<comment type="caution">
    <text evidence="2">The sequence shown here is derived from an EMBL/GenBank/DDBJ whole genome shotgun (WGS) entry which is preliminary data.</text>
</comment>
<dbReference type="Proteomes" id="UP000037460">
    <property type="component" value="Unassembled WGS sequence"/>
</dbReference>
<gene>
    <name evidence="2" type="ORF">Ctob_016480</name>
</gene>
<feature type="compositionally biased region" description="Basic and acidic residues" evidence="1">
    <location>
        <begin position="382"/>
        <end position="406"/>
    </location>
</feature>
<organism evidence="2 3">
    <name type="scientific">Chrysochromulina tobinii</name>
    <dbReference type="NCBI Taxonomy" id="1460289"/>
    <lineage>
        <taxon>Eukaryota</taxon>
        <taxon>Haptista</taxon>
        <taxon>Haptophyta</taxon>
        <taxon>Prymnesiophyceae</taxon>
        <taxon>Prymnesiales</taxon>
        <taxon>Chrysochromulinaceae</taxon>
        <taxon>Chrysochromulina</taxon>
    </lineage>
</organism>
<evidence type="ECO:0000313" key="3">
    <source>
        <dbReference type="Proteomes" id="UP000037460"/>
    </source>
</evidence>
<name>A0A0M0K0R8_9EUKA</name>
<dbReference type="AlphaFoldDB" id="A0A0M0K0R8"/>
<evidence type="ECO:0000256" key="1">
    <source>
        <dbReference type="SAM" id="MobiDB-lite"/>
    </source>
</evidence>
<sequence>MFIEVIVNGTGTMVESDPRSSATSLFAVMSANDDSTLSDTIIDKLAPTTADGIPLVWSSDNDAHLEGILFEVGKFFKRKGLFQAFFKNHAAVLSNGKLAVDALESTYIMSEKIKDSYSFEKPCPPTAQRVANYDAATLTVGSPLYGKNTIPKNLTEIPDELKATTVLSEHAVEAEDSRLLTSLTHTFGKSISSDELIDAADGSGYKLLELLRARAKSANTKDKALVAAQYARIIRDGVPHGTELKLQSLKDYIKEYKAVKRNVPELSRQTDAAEVDMIDLIAVKDPSVREIYELKRTANPPTNLDQASALLTSILRGRARCEEIDEVNAAAPTAGLGLAADNSGILKALLAAIGKPGVVGSSLDAKSLTSLVSTLQAVADPNKTKAGDKDRKPPLNIPRDSDNKPI</sequence>
<proteinExistence type="predicted"/>
<protein>
    <submittedName>
        <fullName evidence="2">Uncharacterized protein</fullName>
    </submittedName>
</protein>
<keyword evidence="3" id="KW-1185">Reference proteome</keyword>
<reference evidence="3" key="1">
    <citation type="journal article" date="2015" name="PLoS Genet.">
        <title>Genome Sequence and Transcriptome Analyses of Chrysochromulina tobin: Metabolic Tools for Enhanced Algal Fitness in the Prominent Order Prymnesiales (Haptophyceae).</title>
        <authorList>
            <person name="Hovde B.T."/>
            <person name="Deodato C.R."/>
            <person name="Hunsperger H.M."/>
            <person name="Ryken S.A."/>
            <person name="Yost W."/>
            <person name="Jha R.K."/>
            <person name="Patterson J."/>
            <person name="Monnat R.J. Jr."/>
            <person name="Barlow S.B."/>
            <person name="Starkenburg S.R."/>
            <person name="Cattolico R.A."/>
        </authorList>
    </citation>
    <scope>NUCLEOTIDE SEQUENCE</scope>
    <source>
        <strain evidence="3">CCMP291</strain>
    </source>
</reference>
<feature type="non-terminal residue" evidence="2">
    <location>
        <position position="406"/>
    </location>
</feature>
<feature type="region of interest" description="Disordered" evidence="1">
    <location>
        <begin position="379"/>
        <end position="406"/>
    </location>
</feature>
<dbReference type="EMBL" id="JWZX01001769">
    <property type="protein sequence ID" value="KOO32456.1"/>
    <property type="molecule type" value="Genomic_DNA"/>
</dbReference>